<name>A0AAN8I774_9EURO</name>
<evidence type="ECO:0000313" key="3">
    <source>
        <dbReference type="Proteomes" id="UP001316803"/>
    </source>
</evidence>
<gene>
    <name evidence="2" type="ORF">OHC33_001001</name>
</gene>
<evidence type="ECO:0000313" key="2">
    <source>
        <dbReference type="EMBL" id="KAK5957812.1"/>
    </source>
</evidence>
<feature type="compositionally biased region" description="Polar residues" evidence="1">
    <location>
        <begin position="17"/>
        <end position="31"/>
    </location>
</feature>
<accession>A0AAN8I774</accession>
<feature type="region of interest" description="Disordered" evidence="1">
    <location>
        <begin position="13"/>
        <end position="85"/>
    </location>
</feature>
<dbReference type="Proteomes" id="UP001316803">
    <property type="component" value="Unassembled WGS sequence"/>
</dbReference>
<keyword evidence="3" id="KW-1185">Reference proteome</keyword>
<feature type="compositionally biased region" description="Basic residues" evidence="1">
    <location>
        <begin position="71"/>
        <end position="81"/>
    </location>
</feature>
<proteinExistence type="predicted"/>
<dbReference type="EMBL" id="JAKLMC020000002">
    <property type="protein sequence ID" value="KAK5957812.1"/>
    <property type="molecule type" value="Genomic_DNA"/>
</dbReference>
<sequence>MSLPPLPVSFARGELSLPSTNDYTSLHQQQDLKPAGQVARNNKDDALASPSLPLPNVDQRMNLEPSITTRPQKRPPPRRRTSRAEQMISEVEDLYEFGISLSLFPNDPVLRDSLRKMKRRFRALADMEGSCAQRSAVDDTSDGSCQESEDSV</sequence>
<evidence type="ECO:0000256" key="1">
    <source>
        <dbReference type="SAM" id="MobiDB-lite"/>
    </source>
</evidence>
<dbReference type="AlphaFoldDB" id="A0AAN8I774"/>
<comment type="caution">
    <text evidence="2">The sequence shown here is derived from an EMBL/GenBank/DDBJ whole genome shotgun (WGS) entry which is preliminary data.</text>
</comment>
<organism evidence="2 3">
    <name type="scientific">Knufia fluminis</name>
    <dbReference type="NCBI Taxonomy" id="191047"/>
    <lineage>
        <taxon>Eukaryota</taxon>
        <taxon>Fungi</taxon>
        <taxon>Dikarya</taxon>
        <taxon>Ascomycota</taxon>
        <taxon>Pezizomycotina</taxon>
        <taxon>Eurotiomycetes</taxon>
        <taxon>Chaetothyriomycetidae</taxon>
        <taxon>Chaetothyriales</taxon>
        <taxon>Trichomeriaceae</taxon>
        <taxon>Knufia</taxon>
    </lineage>
</organism>
<reference evidence="2 3" key="1">
    <citation type="submission" date="2022-12" db="EMBL/GenBank/DDBJ databases">
        <title>Genomic features and morphological characterization of a novel Knufia sp. strain isolated from spacecraft assembly facility.</title>
        <authorList>
            <person name="Teixeira M."/>
            <person name="Chander A.M."/>
            <person name="Stajich J.E."/>
            <person name="Venkateswaran K."/>
        </authorList>
    </citation>
    <scope>NUCLEOTIDE SEQUENCE [LARGE SCALE GENOMIC DNA]</scope>
    <source>
        <strain evidence="2 3">FJI-L2-BK-P2</strain>
    </source>
</reference>
<protein>
    <submittedName>
        <fullName evidence="2">Uncharacterized protein</fullName>
    </submittedName>
</protein>
<feature type="region of interest" description="Disordered" evidence="1">
    <location>
        <begin position="127"/>
        <end position="152"/>
    </location>
</feature>